<dbReference type="EMBL" id="SACN01000006">
    <property type="protein sequence ID" value="RVT89243.1"/>
    <property type="molecule type" value="Genomic_DNA"/>
</dbReference>
<comment type="caution">
    <text evidence="3">The sequence shown here is derived from an EMBL/GenBank/DDBJ whole genome shotgun (WGS) entry which is preliminary data.</text>
</comment>
<dbReference type="OrthoDB" id="7933638at2"/>
<proteinExistence type="predicted"/>
<keyword evidence="1" id="KW-0732">Signal</keyword>
<evidence type="ECO:0000256" key="1">
    <source>
        <dbReference type="SAM" id="SignalP"/>
    </source>
</evidence>
<feature type="domain" description="PepSY" evidence="2">
    <location>
        <begin position="5"/>
        <end position="81"/>
    </location>
</feature>
<keyword evidence="4" id="KW-1185">Reference proteome</keyword>
<sequence>MLIPAALIAAAVASPALADRGPSREEAAAIAAKLTEAGFKSWNKVEFDEDGPIWKVDDARTIEGKTYDLQLDPTHYGIVKKDGD</sequence>
<name>A0A437LVB8_9SPHN</name>
<reference evidence="3 4" key="1">
    <citation type="submission" date="2019-01" db="EMBL/GenBank/DDBJ databases">
        <authorList>
            <person name="Chen W.-M."/>
        </authorList>
    </citation>
    <scope>NUCLEOTIDE SEQUENCE [LARGE SCALE GENOMIC DNA]</scope>
    <source>
        <strain evidence="3 4">CCP-7</strain>
    </source>
</reference>
<protein>
    <submittedName>
        <fullName evidence="3">PepSY domain-containing protein</fullName>
    </submittedName>
</protein>
<evidence type="ECO:0000259" key="2">
    <source>
        <dbReference type="Pfam" id="PF13670"/>
    </source>
</evidence>
<dbReference type="AlphaFoldDB" id="A0A437LVB8"/>
<evidence type="ECO:0000313" key="3">
    <source>
        <dbReference type="EMBL" id="RVT89243.1"/>
    </source>
</evidence>
<dbReference type="Pfam" id="PF13670">
    <property type="entry name" value="PepSY_2"/>
    <property type="match status" value="1"/>
</dbReference>
<feature type="signal peptide" evidence="1">
    <location>
        <begin position="1"/>
        <end position="18"/>
    </location>
</feature>
<accession>A0A437LVB8</accession>
<organism evidence="3 4">
    <name type="scientific">Sphingomonas crocodyli</name>
    <dbReference type="NCBI Taxonomy" id="1979270"/>
    <lineage>
        <taxon>Bacteria</taxon>
        <taxon>Pseudomonadati</taxon>
        <taxon>Pseudomonadota</taxon>
        <taxon>Alphaproteobacteria</taxon>
        <taxon>Sphingomonadales</taxon>
        <taxon>Sphingomonadaceae</taxon>
        <taxon>Sphingomonas</taxon>
    </lineage>
</organism>
<dbReference type="InterPro" id="IPR025711">
    <property type="entry name" value="PepSY"/>
</dbReference>
<gene>
    <name evidence="3" type="ORF">EOD43_22600</name>
</gene>
<evidence type="ECO:0000313" key="4">
    <source>
        <dbReference type="Proteomes" id="UP000282971"/>
    </source>
</evidence>
<feature type="chain" id="PRO_5019262437" evidence="1">
    <location>
        <begin position="19"/>
        <end position="84"/>
    </location>
</feature>
<dbReference type="Proteomes" id="UP000282971">
    <property type="component" value="Unassembled WGS sequence"/>
</dbReference>